<dbReference type="AlphaFoldDB" id="W4GP72"/>
<feature type="region of interest" description="Disordered" evidence="1">
    <location>
        <begin position="47"/>
        <end position="87"/>
    </location>
</feature>
<protein>
    <submittedName>
        <fullName evidence="2">Uncharacterized protein</fullName>
    </submittedName>
</protein>
<feature type="compositionally biased region" description="Low complexity" evidence="1">
    <location>
        <begin position="47"/>
        <end position="59"/>
    </location>
</feature>
<dbReference type="RefSeq" id="XP_009828984.1">
    <property type="nucleotide sequence ID" value="XM_009830682.1"/>
</dbReference>
<dbReference type="VEuPathDB" id="FungiDB:H257_05723"/>
<sequence>MRRNDGRSIPVTSISLDDTHGISSATSVNFANSCLVLHHRRLDASSWRSRARSLSSGGRPSYPRNQSIHMTRIDVDGNRNGWGGGGGRGNDVNNMYMSSVGRREGYARGNASTRMASRAAGDIADISAAEDTDECARIVDMANDTASNELYRDLSDGMWKRRNGTVMRWLSMIVRLPMLSP</sequence>
<name>W4GP72_APHAT</name>
<evidence type="ECO:0000313" key="2">
    <source>
        <dbReference type="EMBL" id="ETV81126.1"/>
    </source>
</evidence>
<reference evidence="2" key="1">
    <citation type="submission" date="2013-12" db="EMBL/GenBank/DDBJ databases">
        <title>The Genome Sequence of Aphanomyces astaci APO3.</title>
        <authorList>
            <consortium name="The Broad Institute Genomics Platform"/>
            <person name="Russ C."/>
            <person name="Tyler B."/>
            <person name="van West P."/>
            <person name="Dieguez-Uribeondo J."/>
            <person name="Young S.K."/>
            <person name="Zeng Q."/>
            <person name="Gargeya S."/>
            <person name="Fitzgerald M."/>
            <person name="Abouelleil A."/>
            <person name="Alvarado L."/>
            <person name="Chapman S.B."/>
            <person name="Gainer-Dewar J."/>
            <person name="Goldberg J."/>
            <person name="Griggs A."/>
            <person name="Gujja S."/>
            <person name="Hansen M."/>
            <person name="Howarth C."/>
            <person name="Imamovic A."/>
            <person name="Ireland A."/>
            <person name="Larimer J."/>
            <person name="McCowan C."/>
            <person name="Murphy C."/>
            <person name="Pearson M."/>
            <person name="Poon T.W."/>
            <person name="Priest M."/>
            <person name="Roberts A."/>
            <person name="Saif S."/>
            <person name="Shea T."/>
            <person name="Sykes S."/>
            <person name="Wortman J."/>
            <person name="Nusbaum C."/>
            <person name="Birren B."/>
        </authorList>
    </citation>
    <scope>NUCLEOTIDE SEQUENCE [LARGE SCALE GENOMIC DNA]</scope>
    <source>
        <strain evidence="2">APO3</strain>
    </source>
</reference>
<organism evidence="2">
    <name type="scientific">Aphanomyces astaci</name>
    <name type="common">Crayfish plague agent</name>
    <dbReference type="NCBI Taxonomy" id="112090"/>
    <lineage>
        <taxon>Eukaryota</taxon>
        <taxon>Sar</taxon>
        <taxon>Stramenopiles</taxon>
        <taxon>Oomycota</taxon>
        <taxon>Saprolegniomycetes</taxon>
        <taxon>Saprolegniales</taxon>
        <taxon>Verrucalvaceae</taxon>
        <taxon>Aphanomyces</taxon>
    </lineage>
</organism>
<proteinExistence type="predicted"/>
<gene>
    <name evidence="2" type="ORF">H257_05723</name>
</gene>
<accession>W4GP72</accession>
<dbReference type="EMBL" id="KI913124">
    <property type="protein sequence ID" value="ETV81126.1"/>
    <property type="molecule type" value="Genomic_DNA"/>
</dbReference>
<dbReference type="GeneID" id="20807719"/>
<evidence type="ECO:0000256" key="1">
    <source>
        <dbReference type="SAM" id="MobiDB-lite"/>
    </source>
</evidence>